<dbReference type="InterPro" id="IPR043647">
    <property type="entry name" value="Noda_Vmethyltr_dom"/>
</dbReference>
<dbReference type="CDD" id="cd23173">
    <property type="entry name" value="ps-ssRNAv_Nodaviridae_RdRp"/>
    <property type="match status" value="1"/>
</dbReference>
<reference evidence="9" key="1">
    <citation type="submission" date="2020-11" db="EMBL/GenBank/DDBJ databases">
        <title>RNA virus dark matter in the feces of wild birds.</title>
        <authorList>
            <person name="Lu X."/>
            <person name="Yang X.S."/>
            <person name="Zhang W."/>
        </authorList>
    </citation>
    <scope>NUCLEOTIDE SEQUENCE</scope>
    <source>
        <strain evidence="9">Redcrossbill33con5</strain>
    </source>
</reference>
<dbReference type="Pfam" id="PF00680">
    <property type="entry name" value="RdRP_1"/>
    <property type="match status" value="1"/>
</dbReference>
<proteinExistence type="inferred from homology"/>
<accession>A0A8K1U4F9</accession>
<feature type="compositionally biased region" description="Low complexity" evidence="6">
    <location>
        <begin position="1425"/>
        <end position="1439"/>
    </location>
</feature>
<dbReference type="SUPFAM" id="SSF56672">
    <property type="entry name" value="DNA/RNA polymerases"/>
    <property type="match status" value="1"/>
</dbReference>
<dbReference type="GO" id="GO:0006351">
    <property type="term" value="P:DNA-templated transcription"/>
    <property type="evidence" value="ECO:0007669"/>
    <property type="project" value="InterPro"/>
</dbReference>
<name>A0A8K1U4F9_9VIRU</name>
<feature type="domain" description="RNA-directed RNA polymerase C-terminal" evidence="7">
    <location>
        <begin position="505"/>
        <end position="665"/>
    </location>
</feature>
<sequence length="1472" mass="165235">MFFKTNDDVPFHPLVIAPVCKATWVKLLGAAAPGACIGRTWYERLLGAACPPLCLLVYDWWKRKVVLGRYSKADYLRYWDLQPTLKPTPLHPHPNAAKDRHAVVSAISVMLTRLGLGYYAFSPSSRELRFADRYFRDWFWPKDVVLKRHVDQPKPNDAIVLIDVDYYIDMNRLLEKGYPVILYTFLPEQAAKVTSEYSYRFEGNEVVYSVTGGLQQKHQLWDYDQEGVLLQANGRSVYYEIAKIRTGPDRGVVMFVPYYQATASLLSLGTTPLRRRKFSYFGLTILPNPLEPGDLSLALQGSHYYATVSLTREKILSILKRLNNSCLSKTAHVADIAQLLERQKWSSQTDSNVAATILVQLAQSLADKTIALPDSYIYADQGRAAGNAFSDPLVEFPALFPGRSPEAELDTINNRINVHKQDFAIDPQHRARYFRYAMEFAELLIPASIAHTGVPLTPEEVVISQEKPRQKEKHSRLLPFLTWSTRCNVKAFQKVETYPHPKPPRNISTVPYHHLMHMSRFTLSMKKQLKRHPAFGPGHTPAEIQRTVERLMSAPAMARDFSSFDGTVSHDLNQIVAVVCERWCNPNHWPKFHQLLQAEWKARGKTQHNVPYYINETRITGSPVTADHNTLVNMFVSYCIRRESGVQPKDCFPPGAIYYGDDSIEPLLDEHIQDRVVKQLGLKAKPEVIFPGQPLPFLGRYFSPLGSICDPWRTLRKLHLTSSDASALQAAANKAAGYIVTDGRTPIVGVWARRVLELAAQHSIVPNPDAMSGEEFFKIQRGSWPQANDMTELFVQQSSISLATIGEMEAALEHEDFLQSPLSVQLPNEPWVPQPQSSINGNQIAITDLSAYEQNSCLYEAVLKSGLRHPFLDGVTSAGDLRHKCQKFGVLVPILTHPAEEEHIVALARHLNIVIEIVSSKLPTSQRYGQGERVITIYHDGDHFHSRPNDVELARARLFTKFGENPKKFIASKFSSVKRGLSPRTPILEIGPAPGYFARHWTNPDRITLWHYIGPGALQLAQPVMKRYPQIHNFVEIEEVKIDKQVVIADIAPHAISSAINQSLLQYPLIDRLVGHWLSSPSPTLIAKWFFDGYPPRMDRIIAIRRRGLNPRNIECFLVYSKRPTSFDAKGAIESLQRAYVANSIMLCEHNGSEKATASGESPQQTASEAEKTDTSRSDSPDNFSGRFDTCSSGHTDQRSLSRHGSVCAVQSLRVGSCETTVVVNSNGPLRRVQVQTSFVSLDPDNVSRFDRSSRAVLGSLNQTETADDLHRSVRQLRCQNDPSIQPTSYAGAARKAQPPALVSVARERCERDPGHANFCGLSGFDTECQRDIAAGLLMAALHPGTPESIKAWHHLATALGVYPRPAATNPLRAPHRSDDRRRSSEPKDVRKRRVPRKNLPSRGRQCREHSRPRISPNDHRRARNSAGTTNSSSSNARGKTATPPTTNRKNRNVGRRPLPTGPPGGRDRHNR</sequence>
<feature type="compositionally biased region" description="Polar residues" evidence="6">
    <location>
        <begin position="1154"/>
        <end position="1168"/>
    </location>
</feature>
<feature type="region of interest" description="Disordered" evidence="6">
    <location>
        <begin position="1366"/>
        <end position="1472"/>
    </location>
</feature>
<keyword evidence="4" id="KW-0693">Viral RNA replication</keyword>
<feature type="region of interest" description="Disordered" evidence="6">
    <location>
        <begin position="1153"/>
        <end position="1203"/>
    </location>
</feature>
<evidence type="ECO:0000256" key="2">
    <source>
        <dbReference type="ARBA" id="ARBA00022679"/>
    </source>
</evidence>
<dbReference type="InterPro" id="IPR043502">
    <property type="entry name" value="DNA/RNA_pol_sf"/>
</dbReference>
<feature type="compositionally biased region" description="Basic and acidic residues" evidence="6">
    <location>
        <begin position="1169"/>
        <end position="1180"/>
    </location>
</feature>
<keyword evidence="3" id="KW-0548">Nucleotidyltransferase</keyword>
<evidence type="ECO:0000313" key="9">
    <source>
        <dbReference type="EMBL" id="UGO57450.1"/>
    </source>
</evidence>
<evidence type="ECO:0000256" key="5">
    <source>
        <dbReference type="ARBA" id="ARBA00032757"/>
    </source>
</evidence>
<feature type="compositionally biased region" description="Basic and acidic residues" evidence="6">
    <location>
        <begin position="1376"/>
        <end position="1389"/>
    </location>
</feature>
<evidence type="ECO:0000259" key="8">
    <source>
        <dbReference type="Pfam" id="PF19222"/>
    </source>
</evidence>
<feature type="compositionally biased region" description="Basic and acidic residues" evidence="6">
    <location>
        <begin position="1406"/>
        <end position="1420"/>
    </location>
</feature>
<dbReference type="EMBL" id="MW239425">
    <property type="protein sequence ID" value="UGO57450.1"/>
    <property type="molecule type" value="Genomic_RNA"/>
</dbReference>
<dbReference type="GO" id="GO:0003723">
    <property type="term" value="F:RNA binding"/>
    <property type="evidence" value="ECO:0007669"/>
    <property type="project" value="InterPro"/>
</dbReference>
<protein>
    <recommendedName>
        <fullName evidence="5">RNA replicase</fullName>
    </recommendedName>
</protein>
<dbReference type="InterPro" id="IPR001205">
    <property type="entry name" value="RNA-dir_pol_C"/>
</dbReference>
<evidence type="ECO:0000259" key="7">
    <source>
        <dbReference type="Pfam" id="PF00680"/>
    </source>
</evidence>
<organism evidence="9">
    <name type="scientific">Riboviria sp</name>
    <dbReference type="NCBI Taxonomy" id="2585031"/>
    <lineage>
        <taxon>Viruses</taxon>
        <taxon>Riboviria</taxon>
    </lineage>
</organism>
<evidence type="ECO:0000256" key="6">
    <source>
        <dbReference type="SAM" id="MobiDB-lite"/>
    </source>
</evidence>
<dbReference type="GO" id="GO:0003968">
    <property type="term" value="F:RNA-directed RNA polymerase activity"/>
    <property type="evidence" value="ECO:0007669"/>
    <property type="project" value="InterPro"/>
</dbReference>
<keyword evidence="2" id="KW-0808">Transferase</keyword>
<feature type="domain" description="Nodavirus methyltransferase" evidence="8">
    <location>
        <begin position="89"/>
        <end position="230"/>
    </location>
</feature>
<evidence type="ECO:0000256" key="4">
    <source>
        <dbReference type="ARBA" id="ARBA00022953"/>
    </source>
</evidence>
<comment type="similarity">
    <text evidence="1">Belongs to the nodaviridae RNA polymerase family.</text>
</comment>
<evidence type="ECO:0000256" key="1">
    <source>
        <dbReference type="ARBA" id="ARBA00007751"/>
    </source>
</evidence>
<dbReference type="Pfam" id="PF19222">
    <property type="entry name" value="Noda_Vmethyltr"/>
    <property type="match status" value="1"/>
</dbReference>
<evidence type="ECO:0000256" key="3">
    <source>
        <dbReference type="ARBA" id="ARBA00022695"/>
    </source>
</evidence>